<dbReference type="InterPro" id="IPR011032">
    <property type="entry name" value="GroES-like_sf"/>
</dbReference>
<comment type="caution">
    <text evidence="11">The sequence shown here is derived from an EMBL/GenBank/DDBJ whole genome shotgun (WGS) entry which is preliminary data.</text>
</comment>
<feature type="domain" description="Alcohol dehydrogenase-like N-terminal" evidence="10">
    <location>
        <begin position="281"/>
        <end position="383"/>
    </location>
</feature>
<dbReference type="InterPro" id="IPR002328">
    <property type="entry name" value="ADH_Zn_CS"/>
</dbReference>
<proteinExistence type="inferred from homology"/>
<dbReference type="AlphaFoldDB" id="A0AAV6JRY2"/>
<comment type="similarity">
    <text evidence="6">Belongs to the zinc-containing alcohol dehydrogenase family.</text>
</comment>
<comment type="subunit">
    <text evidence="2">Homodimer.</text>
</comment>
<dbReference type="PROSITE" id="PS00059">
    <property type="entry name" value="ADH_ZINC"/>
    <property type="match status" value="1"/>
</dbReference>
<evidence type="ECO:0008006" key="13">
    <source>
        <dbReference type="Google" id="ProtNLM"/>
    </source>
</evidence>
<evidence type="ECO:0000256" key="4">
    <source>
        <dbReference type="ARBA" id="ARBA00022833"/>
    </source>
</evidence>
<dbReference type="InterPro" id="IPR036291">
    <property type="entry name" value="NAD(P)-bd_dom_sf"/>
</dbReference>
<organism evidence="11 12">
    <name type="scientific">Rhododendron griersonianum</name>
    <dbReference type="NCBI Taxonomy" id="479676"/>
    <lineage>
        <taxon>Eukaryota</taxon>
        <taxon>Viridiplantae</taxon>
        <taxon>Streptophyta</taxon>
        <taxon>Embryophyta</taxon>
        <taxon>Tracheophyta</taxon>
        <taxon>Spermatophyta</taxon>
        <taxon>Magnoliopsida</taxon>
        <taxon>eudicotyledons</taxon>
        <taxon>Gunneridae</taxon>
        <taxon>Pentapetalae</taxon>
        <taxon>asterids</taxon>
        <taxon>Ericales</taxon>
        <taxon>Ericaceae</taxon>
        <taxon>Ericoideae</taxon>
        <taxon>Rhodoreae</taxon>
        <taxon>Rhododendron</taxon>
    </lineage>
</organism>
<dbReference type="InterPro" id="IPR013149">
    <property type="entry name" value="ADH-like_C"/>
</dbReference>
<dbReference type="Pfam" id="PF08240">
    <property type="entry name" value="ADH_N"/>
    <property type="match status" value="1"/>
</dbReference>
<dbReference type="GO" id="GO:0008270">
    <property type="term" value="F:zinc ion binding"/>
    <property type="evidence" value="ECO:0007669"/>
    <property type="project" value="InterPro"/>
</dbReference>
<evidence type="ECO:0000256" key="7">
    <source>
        <dbReference type="SAM" id="MobiDB-lite"/>
    </source>
</evidence>
<feature type="region of interest" description="Disordered" evidence="7">
    <location>
        <begin position="87"/>
        <end position="132"/>
    </location>
</feature>
<keyword evidence="3 6" id="KW-0479">Metal-binding</keyword>
<keyword evidence="8" id="KW-0472">Membrane</keyword>
<dbReference type="GO" id="GO:0005829">
    <property type="term" value="C:cytosol"/>
    <property type="evidence" value="ECO:0007669"/>
    <property type="project" value="TreeGrafter"/>
</dbReference>
<dbReference type="GO" id="GO:0051903">
    <property type="term" value="F:S-(hydroxymethyl)glutathione dehydrogenase [NAD(P)+] activity"/>
    <property type="evidence" value="ECO:0007669"/>
    <property type="project" value="TreeGrafter"/>
</dbReference>
<keyword evidence="8" id="KW-1133">Transmembrane helix</keyword>
<accession>A0AAV6JRY2</accession>
<keyword evidence="12" id="KW-1185">Reference proteome</keyword>
<keyword evidence="4 6" id="KW-0862">Zinc</keyword>
<evidence type="ECO:0000313" key="11">
    <source>
        <dbReference type="EMBL" id="KAG5542807.1"/>
    </source>
</evidence>
<dbReference type="EMBL" id="JACTNZ010000006">
    <property type="protein sequence ID" value="KAG5542807.1"/>
    <property type="molecule type" value="Genomic_DNA"/>
</dbReference>
<protein>
    <recommendedName>
        <fullName evidence="13">Alcohol dehydrogenase</fullName>
    </recommendedName>
</protein>
<keyword evidence="8" id="KW-0812">Transmembrane</keyword>
<evidence type="ECO:0000313" key="12">
    <source>
        <dbReference type="Proteomes" id="UP000823749"/>
    </source>
</evidence>
<dbReference type="SUPFAM" id="SSF50129">
    <property type="entry name" value="GroES-like"/>
    <property type="match status" value="1"/>
</dbReference>
<dbReference type="PANTHER" id="PTHR43880:SF7">
    <property type="entry name" value="ALCOHOL DEHYDROGENASE-LIKE 7"/>
    <property type="match status" value="1"/>
</dbReference>
<evidence type="ECO:0000256" key="1">
    <source>
        <dbReference type="ARBA" id="ARBA00001947"/>
    </source>
</evidence>
<dbReference type="Gene3D" id="3.40.50.720">
    <property type="entry name" value="NAD(P)-binding Rossmann-like Domain"/>
    <property type="match status" value="1"/>
</dbReference>
<dbReference type="FunFam" id="3.40.50.720:FF:000003">
    <property type="entry name" value="S-(hydroxymethyl)glutathione dehydrogenase"/>
    <property type="match status" value="1"/>
</dbReference>
<name>A0AAV6JRY2_9ERIC</name>
<evidence type="ECO:0000256" key="8">
    <source>
        <dbReference type="SAM" id="Phobius"/>
    </source>
</evidence>
<sequence>MRFLLLFFRFSSLFSLVLRSVFFLRTHRLLHLTQFRLRLHQMLLNHQRHLTLRRLHHLSQIRLLPPPPALRLAATLRLLHHLRLAQPRHRSPPRRLAQPRQRSLPRCLTQPSHRSPPRCLTQPSHQSPPRRLSVLPPLVTLSAAALDRLSPPASHRPVFRKPPCSSSRYLKSVPVAALGNLWNPSARFVVGVRRCSGGPRAFSWVIGSKLPTYSEFSLTLYTQERERERELLVLHCNGGKRVSKDSREAHPMQRIFGMEIAAAVARKAGEPLVIEEDPPGYFPRILGHEAVGIVESIGEDVDGVTEGDTVIPIFMPDCGECVDCKSTKSNLCSKLPFEVSPWTHRDKTSRFTDLKGETLYHFIYVSSFSEYTVVDIAHVVKIDPAVPPNRACLLSCGVSTGVGAAWRTANVEAGSSVAIFGLGAIGLAVAEGARLCGASRIIGVDVNSDKFEIGKKFGVTDFVNPASCKDKSVSEVIMDITGGGADYCFECVGMASLVHEAFACCRKGWGKTIVLGVDKPGAQLSFSSFEVLHTGKTLTGSLFGGLKPKSDIPILIKRYMDKELQLDEFVTHECADHIVLKQSVEFIMLEGLLGGNGCCDANNKQRNLLCLIWYKCLLRMWVSLSNNPLFPSVPNLLISLIYADKVCGPPYSVEAICRVYYVGRIKSLKDLVSLMATEEPKDPFKAMDWKNMGSSDVQNEPSTGPVIKKRLPRKIRQIPECYFLPRRSIPSAIAFYGAWIAGGIGAGMLLEVWIKKKVKEDGGVIWEFDK</sequence>
<comment type="cofactor">
    <cofactor evidence="1 6">
        <name>Zn(2+)</name>
        <dbReference type="ChEBI" id="CHEBI:29105"/>
    </cofactor>
</comment>
<feature type="transmembrane region" description="Helical" evidence="8">
    <location>
        <begin position="733"/>
        <end position="754"/>
    </location>
</feature>
<evidence type="ECO:0000256" key="5">
    <source>
        <dbReference type="ARBA" id="ARBA00023002"/>
    </source>
</evidence>
<dbReference type="Pfam" id="PF00107">
    <property type="entry name" value="ADH_zinc_N"/>
    <property type="match status" value="1"/>
</dbReference>
<feature type="domain" description="Alcohol dehydrogenase-like C-terminal" evidence="9">
    <location>
        <begin position="424"/>
        <end position="556"/>
    </location>
</feature>
<evidence type="ECO:0000256" key="6">
    <source>
        <dbReference type="RuleBase" id="RU361277"/>
    </source>
</evidence>
<dbReference type="Gene3D" id="3.90.180.10">
    <property type="entry name" value="Medium-chain alcohol dehydrogenases, catalytic domain"/>
    <property type="match status" value="1"/>
</dbReference>
<evidence type="ECO:0000256" key="3">
    <source>
        <dbReference type="ARBA" id="ARBA00022723"/>
    </source>
</evidence>
<gene>
    <name evidence="11" type="ORF">RHGRI_015795</name>
</gene>
<evidence type="ECO:0000259" key="10">
    <source>
        <dbReference type="Pfam" id="PF08240"/>
    </source>
</evidence>
<dbReference type="GO" id="GO:0046294">
    <property type="term" value="P:formaldehyde catabolic process"/>
    <property type="evidence" value="ECO:0007669"/>
    <property type="project" value="TreeGrafter"/>
</dbReference>
<evidence type="ECO:0000259" key="9">
    <source>
        <dbReference type="Pfam" id="PF00107"/>
    </source>
</evidence>
<reference evidence="11 12" key="1">
    <citation type="submission" date="2020-08" db="EMBL/GenBank/DDBJ databases">
        <title>Plant Genome Project.</title>
        <authorList>
            <person name="Zhang R.-G."/>
        </authorList>
    </citation>
    <scope>NUCLEOTIDE SEQUENCE [LARGE SCALE GENOMIC DNA]</scope>
    <source>
        <strain evidence="11">WSP0</strain>
        <tissue evidence="11">Leaf</tissue>
    </source>
</reference>
<keyword evidence="5" id="KW-0560">Oxidoreductase</keyword>
<evidence type="ECO:0000256" key="2">
    <source>
        <dbReference type="ARBA" id="ARBA00011738"/>
    </source>
</evidence>
<dbReference type="Proteomes" id="UP000823749">
    <property type="component" value="Chromosome 6"/>
</dbReference>
<dbReference type="InterPro" id="IPR013154">
    <property type="entry name" value="ADH-like_N"/>
</dbReference>
<dbReference type="PANTHER" id="PTHR43880">
    <property type="entry name" value="ALCOHOL DEHYDROGENASE"/>
    <property type="match status" value="1"/>
</dbReference>
<dbReference type="SUPFAM" id="SSF51735">
    <property type="entry name" value="NAD(P)-binding Rossmann-fold domains"/>
    <property type="match status" value="1"/>
</dbReference>